<feature type="non-terminal residue" evidence="2">
    <location>
        <position position="1"/>
    </location>
</feature>
<dbReference type="CDD" id="cd00060">
    <property type="entry name" value="FHA"/>
    <property type="match status" value="1"/>
</dbReference>
<dbReference type="SUPFAM" id="SSF49879">
    <property type="entry name" value="SMAD/FHA domain"/>
    <property type="match status" value="1"/>
</dbReference>
<comment type="caution">
    <text evidence="2">The sequence shown here is derived from an EMBL/GenBank/DDBJ whole genome shotgun (WGS) entry which is preliminary data.</text>
</comment>
<protein>
    <submittedName>
        <fullName evidence="2">FHA domain-containing protein</fullName>
    </submittedName>
</protein>
<dbReference type="Pfam" id="PF00498">
    <property type="entry name" value="FHA"/>
    <property type="match status" value="1"/>
</dbReference>
<name>A0A932G224_UNCTE</name>
<sequence length="198" mass="22665">KAKAIFEASLVENDRLAKDIIQQLKDDNCDFPKDLKIDFHFIDQPTTELGEIKEKGFHIQYDRQELAKTDIKPHAQLVVVSGIAEQEQYTMSKTGIHLGRLPKVTDQNGNVIRCNDVAFLDIENEINPTVSRSHAHIRFDEKNGEFRLYDDDSACGTRIFREGYRIEVPQGGRGIKLHPGDEIYLGHACIRFEVRDSR</sequence>
<dbReference type="InterPro" id="IPR000253">
    <property type="entry name" value="FHA_dom"/>
</dbReference>
<dbReference type="Gene3D" id="2.60.200.20">
    <property type="match status" value="1"/>
</dbReference>
<evidence type="ECO:0000313" key="3">
    <source>
        <dbReference type="Proteomes" id="UP000769766"/>
    </source>
</evidence>
<dbReference type="AlphaFoldDB" id="A0A932G224"/>
<evidence type="ECO:0000313" key="2">
    <source>
        <dbReference type="EMBL" id="MBI2877840.1"/>
    </source>
</evidence>
<dbReference type="Proteomes" id="UP000769766">
    <property type="component" value="Unassembled WGS sequence"/>
</dbReference>
<dbReference type="InterPro" id="IPR008984">
    <property type="entry name" value="SMAD_FHA_dom_sf"/>
</dbReference>
<organism evidence="2 3">
    <name type="scientific">Tectimicrobiota bacterium</name>
    <dbReference type="NCBI Taxonomy" id="2528274"/>
    <lineage>
        <taxon>Bacteria</taxon>
        <taxon>Pseudomonadati</taxon>
        <taxon>Nitrospinota/Tectimicrobiota group</taxon>
        <taxon>Candidatus Tectimicrobiota</taxon>
    </lineage>
</organism>
<evidence type="ECO:0000259" key="1">
    <source>
        <dbReference type="PROSITE" id="PS50006"/>
    </source>
</evidence>
<reference evidence="2" key="1">
    <citation type="submission" date="2020-07" db="EMBL/GenBank/DDBJ databases">
        <title>Huge and variable diversity of episymbiotic CPR bacteria and DPANN archaea in groundwater ecosystems.</title>
        <authorList>
            <person name="He C.Y."/>
            <person name="Keren R."/>
            <person name="Whittaker M."/>
            <person name="Farag I.F."/>
            <person name="Doudna J."/>
            <person name="Cate J.H.D."/>
            <person name="Banfield J.F."/>
        </authorList>
    </citation>
    <scope>NUCLEOTIDE SEQUENCE</scope>
    <source>
        <strain evidence="2">NC_groundwater_672_Ag_B-0.1um_62_36</strain>
    </source>
</reference>
<dbReference type="EMBL" id="JACPRF010000407">
    <property type="protein sequence ID" value="MBI2877840.1"/>
    <property type="molecule type" value="Genomic_DNA"/>
</dbReference>
<gene>
    <name evidence="2" type="ORF">HYY20_13275</name>
</gene>
<feature type="domain" description="FHA" evidence="1">
    <location>
        <begin position="96"/>
        <end position="159"/>
    </location>
</feature>
<proteinExistence type="predicted"/>
<accession>A0A932G224</accession>
<dbReference type="PROSITE" id="PS50006">
    <property type="entry name" value="FHA_DOMAIN"/>
    <property type="match status" value="1"/>
</dbReference>